<proteinExistence type="predicted"/>
<dbReference type="AlphaFoldDB" id="A0A9E5T4Y8"/>
<dbReference type="InterPro" id="IPR025361">
    <property type="entry name" value="DUF4265"/>
</dbReference>
<evidence type="ECO:0000313" key="2">
    <source>
        <dbReference type="Proteomes" id="UP000787472"/>
    </source>
</evidence>
<dbReference type="Proteomes" id="UP000787472">
    <property type="component" value="Unassembled WGS sequence"/>
</dbReference>
<keyword evidence="2" id="KW-1185">Reference proteome</keyword>
<comment type="caution">
    <text evidence="1">The sequence shown here is derived from an EMBL/GenBank/DDBJ whole genome shotgun (WGS) entry which is preliminary data.</text>
</comment>
<dbReference type="RefSeq" id="WP_167192367.1">
    <property type="nucleotide sequence ID" value="NZ_JAAONZ010000030.1"/>
</dbReference>
<evidence type="ECO:0000313" key="1">
    <source>
        <dbReference type="EMBL" id="NHO68404.1"/>
    </source>
</evidence>
<gene>
    <name evidence="1" type="ORF">G8770_22860</name>
</gene>
<dbReference type="Pfam" id="PF14085">
    <property type="entry name" value="DUF4265"/>
    <property type="match status" value="1"/>
</dbReference>
<name>A0A9E5T4Y8_9GAMM</name>
<accession>A0A9E5T4Y8</accession>
<protein>
    <submittedName>
        <fullName evidence="1">DUF4265 domain-containing protein</fullName>
    </submittedName>
</protein>
<sequence>MPQTKLEVELPESDWHNYGSETLWATHVEGDIYRIDNVPVFAYGLACGDQVRVVIEEGRGFPVVEEVTSGGGHSTYRLMMPSRRGAENNPEFERYWKPLEEIGCSFEGHDATVIAIDVPPHADIYQAYSLLQAGEDNGVWSFEEGHCGHQLKG</sequence>
<dbReference type="EMBL" id="JAAONZ010000030">
    <property type="protein sequence ID" value="NHO68404.1"/>
    <property type="molecule type" value="Genomic_DNA"/>
</dbReference>
<organism evidence="1 2">
    <name type="scientific">Pseudomaricurvus hydrocarbonicus</name>
    <dbReference type="NCBI Taxonomy" id="1470433"/>
    <lineage>
        <taxon>Bacteria</taxon>
        <taxon>Pseudomonadati</taxon>
        <taxon>Pseudomonadota</taxon>
        <taxon>Gammaproteobacteria</taxon>
        <taxon>Cellvibrionales</taxon>
        <taxon>Cellvibrionaceae</taxon>
        <taxon>Pseudomaricurvus</taxon>
    </lineage>
</organism>
<reference evidence="1" key="1">
    <citation type="submission" date="2020-03" db="EMBL/GenBank/DDBJ databases">
        <authorList>
            <person name="Guo F."/>
        </authorList>
    </citation>
    <scope>NUCLEOTIDE SEQUENCE</scope>
    <source>
        <strain evidence="1">JCM 30134</strain>
    </source>
</reference>